<organism evidence="3 4">
    <name type="scientific">Clostridium amylolyticum</name>
    <dbReference type="NCBI Taxonomy" id="1121298"/>
    <lineage>
        <taxon>Bacteria</taxon>
        <taxon>Bacillati</taxon>
        <taxon>Bacillota</taxon>
        <taxon>Clostridia</taxon>
        <taxon>Eubacteriales</taxon>
        <taxon>Clostridiaceae</taxon>
        <taxon>Clostridium</taxon>
    </lineage>
</organism>
<dbReference type="PANTHER" id="PTHR43358">
    <property type="entry name" value="ALPHA/BETA-HYDROLASE"/>
    <property type="match status" value="1"/>
</dbReference>
<dbReference type="PANTHER" id="PTHR43358:SF5">
    <property type="entry name" value="EXPORTED PROTEIN"/>
    <property type="match status" value="1"/>
</dbReference>
<dbReference type="AlphaFoldDB" id="A0A1M6JX02"/>
<reference evidence="3 4" key="1">
    <citation type="submission" date="2016-11" db="EMBL/GenBank/DDBJ databases">
        <authorList>
            <person name="Jaros S."/>
            <person name="Januszkiewicz K."/>
            <person name="Wedrychowicz H."/>
        </authorList>
    </citation>
    <scope>NUCLEOTIDE SEQUENCE [LARGE SCALE GENOMIC DNA]</scope>
    <source>
        <strain evidence="3 4">DSM 21864</strain>
    </source>
</reference>
<dbReference type="OrthoDB" id="9776685at2"/>
<gene>
    <name evidence="3" type="ORF">SAMN05444401_3263</name>
</gene>
<protein>
    <recommendedName>
        <fullName evidence="2">AB hydrolase-1 domain-containing protein</fullName>
    </recommendedName>
</protein>
<dbReference type="InterPro" id="IPR029058">
    <property type="entry name" value="AB_hydrolase_fold"/>
</dbReference>
<evidence type="ECO:0000256" key="1">
    <source>
        <dbReference type="SAM" id="Phobius"/>
    </source>
</evidence>
<dbReference type="InterPro" id="IPR000073">
    <property type="entry name" value="AB_hydrolase_1"/>
</dbReference>
<accession>A0A1M6JX02</accession>
<keyword evidence="4" id="KW-1185">Reference proteome</keyword>
<dbReference type="InterPro" id="IPR052920">
    <property type="entry name" value="DNA-binding_regulatory"/>
</dbReference>
<dbReference type="Gene3D" id="3.40.50.1820">
    <property type="entry name" value="alpha/beta hydrolase"/>
    <property type="match status" value="1"/>
</dbReference>
<dbReference type="EMBL" id="FQZO01000005">
    <property type="protein sequence ID" value="SHJ51219.1"/>
    <property type="molecule type" value="Genomic_DNA"/>
</dbReference>
<keyword evidence="1" id="KW-0812">Transmembrane</keyword>
<dbReference type="Pfam" id="PF00561">
    <property type="entry name" value="Abhydrolase_1"/>
    <property type="match status" value="1"/>
</dbReference>
<evidence type="ECO:0000259" key="2">
    <source>
        <dbReference type="Pfam" id="PF00561"/>
    </source>
</evidence>
<dbReference type="RefSeq" id="WP_083599937.1">
    <property type="nucleotide sequence ID" value="NZ_FQZO01000005.1"/>
</dbReference>
<feature type="transmembrane region" description="Helical" evidence="1">
    <location>
        <begin position="5"/>
        <end position="24"/>
    </location>
</feature>
<keyword evidence="1" id="KW-1133">Transmembrane helix</keyword>
<sequence>METIIICVIFILIISIITYTSYHFSNVVTKPITMTSEETYKRELENNNIQIGKWEKLYKEEISIKSPYGYDIHGLYFPQSNSNKAIIFSHGITWSLFGSVKYMDMFLKRGFSVFIYDHRNHGKSGGSDTSFGFYEKYDLKACADWLFNKIGKNALIGVHGESMGAATVLQYAAIDSRIKFCIEDCGYSDAVQLFKHRLLREYKIKWFPIVKLASIMTKIRFGWKFQEVSPIKDLSSLELPILFIHGDKDDYVPTHMCLDMYNAKKGVKYKYIAPNSGHAQSYVNNKVEYEEKVNKFLKDINII</sequence>
<keyword evidence="1" id="KW-0472">Membrane</keyword>
<evidence type="ECO:0000313" key="3">
    <source>
        <dbReference type="EMBL" id="SHJ51219.1"/>
    </source>
</evidence>
<name>A0A1M6JX02_9CLOT</name>
<feature type="domain" description="AB hydrolase-1" evidence="2">
    <location>
        <begin position="85"/>
        <end position="182"/>
    </location>
</feature>
<proteinExistence type="predicted"/>
<dbReference type="Proteomes" id="UP000184080">
    <property type="component" value="Unassembled WGS sequence"/>
</dbReference>
<dbReference type="STRING" id="1121298.SAMN05444401_3263"/>
<dbReference type="SUPFAM" id="SSF53474">
    <property type="entry name" value="alpha/beta-Hydrolases"/>
    <property type="match status" value="1"/>
</dbReference>
<evidence type="ECO:0000313" key="4">
    <source>
        <dbReference type="Proteomes" id="UP000184080"/>
    </source>
</evidence>